<dbReference type="InterPro" id="IPR032710">
    <property type="entry name" value="NTF2-like_dom_sf"/>
</dbReference>
<dbReference type="Pfam" id="PF07366">
    <property type="entry name" value="SnoaL"/>
    <property type="match status" value="1"/>
</dbReference>
<dbReference type="OrthoDB" id="672913at2"/>
<keyword evidence="2" id="KW-1185">Reference proteome</keyword>
<dbReference type="SUPFAM" id="SSF54427">
    <property type="entry name" value="NTF2-like"/>
    <property type="match status" value="1"/>
</dbReference>
<organism evidence="1 2">
    <name type="scientific">Nocardia bhagyanarayanae</name>
    <dbReference type="NCBI Taxonomy" id="1215925"/>
    <lineage>
        <taxon>Bacteria</taxon>
        <taxon>Bacillati</taxon>
        <taxon>Actinomycetota</taxon>
        <taxon>Actinomycetes</taxon>
        <taxon>Mycobacteriales</taxon>
        <taxon>Nocardiaceae</taxon>
        <taxon>Nocardia</taxon>
    </lineage>
</organism>
<dbReference type="AlphaFoldDB" id="A0A543FFK0"/>
<name>A0A543FFK0_9NOCA</name>
<sequence>MRTSAKGQPMSDLLDLVNVHYAGLEGGDLELAASPFTEDVAAQFPSGPLTGIEALRGMIGAFITAFPGMKIERRNTWVDGDTAIAEIVFTGVQTGPLATADGEVPPSGRTVTFPLIDTFTLRDGKVGEHRVYWDNVSFLTQLGLMPAQG</sequence>
<protein>
    <submittedName>
        <fullName evidence="1">Putative ester cyclase</fullName>
    </submittedName>
</protein>
<dbReference type="EMBL" id="VFPG01000001">
    <property type="protein sequence ID" value="TQM32648.1"/>
    <property type="molecule type" value="Genomic_DNA"/>
</dbReference>
<dbReference type="PANTHER" id="PTHR38436">
    <property type="entry name" value="POLYKETIDE CYCLASE SNOAL-LIKE DOMAIN"/>
    <property type="match status" value="1"/>
</dbReference>
<evidence type="ECO:0000313" key="2">
    <source>
        <dbReference type="Proteomes" id="UP000316331"/>
    </source>
</evidence>
<dbReference type="Gene3D" id="3.10.450.50">
    <property type="match status" value="1"/>
</dbReference>
<accession>A0A543FFK0</accession>
<comment type="caution">
    <text evidence="1">The sequence shown here is derived from an EMBL/GenBank/DDBJ whole genome shotgun (WGS) entry which is preliminary data.</text>
</comment>
<dbReference type="Proteomes" id="UP000316331">
    <property type="component" value="Unassembled WGS sequence"/>
</dbReference>
<reference evidence="1 2" key="1">
    <citation type="submission" date="2019-06" db="EMBL/GenBank/DDBJ databases">
        <title>Sequencing the genomes of 1000 actinobacteria strains.</title>
        <authorList>
            <person name="Klenk H.-P."/>
        </authorList>
    </citation>
    <scope>NUCLEOTIDE SEQUENCE [LARGE SCALE GENOMIC DNA]</scope>
    <source>
        <strain evidence="1 2">DSM 103495</strain>
    </source>
</reference>
<dbReference type="InterPro" id="IPR009959">
    <property type="entry name" value="Cyclase_SnoaL-like"/>
</dbReference>
<dbReference type="GO" id="GO:0030638">
    <property type="term" value="P:polyketide metabolic process"/>
    <property type="evidence" value="ECO:0007669"/>
    <property type="project" value="InterPro"/>
</dbReference>
<dbReference type="PANTHER" id="PTHR38436:SF1">
    <property type="entry name" value="ESTER CYCLASE"/>
    <property type="match status" value="1"/>
</dbReference>
<proteinExistence type="predicted"/>
<evidence type="ECO:0000313" key="1">
    <source>
        <dbReference type="EMBL" id="TQM32648.1"/>
    </source>
</evidence>
<gene>
    <name evidence="1" type="ORF">FB390_4341</name>
</gene>